<proteinExistence type="predicted"/>
<dbReference type="GO" id="GO:0061503">
    <property type="term" value="F:tRNA threonylcarbamoyladenosine dehydratase"/>
    <property type="evidence" value="ECO:0007669"/>
    <property type="project" value="TreeGrafter"/>
</dbReference>
<sequence>MHKNQQLTKVQILAEEYLKEIGFLNIPSENKVLTMTKEYMVNTKPTCIIIKILETFPLEYPKFYIKDSSLFLVYPHIEQKNEKIDANAICLFEEKDKFYYENIEFLLFDNIKKLEQFINDINNGKLDSKEIFDEFDSYWDYSRLVLNYNKKFIKSHESDFKLFDLYISKSTQNLMIIDNPNDAERFFNASRIAYDKKKILYINFKNSFPSKIPANYKEFLDVIKDTLYFDEFKKLKSDKNLFNGILFSFILPNGDEHFSFLFMKIAKHTMGKKIKILNPIVDFLMPIRLNRKLEGGVAKDISMKRIFSRGGSEMNVSVNQKDKKIAIIGCGSIGASLAYKLLKVGCTNLVLIDLDRLSVDNISRHLLGMEYVNINKALALENFLKKQFIGVNINAIPNNAVNCYEELKSCDLIISAVGSDATTVEIKMIKDAIIGELPSVISCWVEANAIAGHGILFEKDSIDLKSDITDILDEIFEQLIILEDKYGKSLKKDDVGCNSSYMPYSFLNSEMHVNHFANIIVQYILDLKIKPIISSIGNIAEVKEHLKENYKNLESFTLCTKELF</sequence>
<dbReference type="PANTHER" id="PTHR43267:SF1">
    <property type="entry name" value="TRNA THREONYLCARBAMOYLADENOSINE DEHYDRATASE"/>
    <property type="match status" value="1"/>
</dbReference>
<dbReference type="InterPro" id="IPR032701">
    <property type="entry name" value="Prok-E2_B_dom"/>
</dbReference>
<evidence type="ECO:0000313" key="4">
    <source>
        <dbReference type="Proteomes" id="UP001164100"/>
    </source>
</evidence>
<gene>
    <name evidence="3" type="ORF">NGX11_10995</name>
</gene>
<dbReference type="SUPFAM" id="SSF69572">
    <property type="entry name" value="Activating enzymes of the ubiquitin-like proteins"/>
    <property type="match status" value="1"/>
</dbReference>
<protein>
    <submittedName>
        <fullName evidence="3">ThiF family adenylyltransferase</fullName>
    </submittedName>
</protein>
<keyword evidence="3" id="KW-0614">Plasmid</keyword>
<keyword evidence="3" id="KW-0808">Transferase</keyword>
<dbReference type="InterPro" id="IPR035985">
    <property type="entry name" value="Ubiquitin-activating_enz"/>
</dbReference>
<dbReference type="CDD" id="cd01483">
    <property type="entry name" value="E1_enzyme_family"/>
    <property type="match status" value="1"/>
</dbReference>
<reference evidence="3" key="1">
    <citation type="journal article" date="2022" name="Front. Microbiol.">
        <title>Species classification and novel plasmid identifications in Arcobacter cryaerophilus and Arcobacter cryaerophilus-like organisms.</title>
        <authorList>
            <person name="Zhou G."/>
            <person name="Wang M."/>
            <person name="Wang H."/>
            <person name="Chen X."/>
            <person name="Gu Y."/>
            <person name="Shao Z."/>
            <person name="Zhang J."/>
            <person name="Zhang M."/>
        </authorList>
    </citation>
    <scope>NUCLEOTIDE SEQUENCE</scope>
    <source>
        <strain evidence="3">ICDCAC48</strain>
    </source>
</reference>
<dbReference type="AlphaFoldDB" id="A0AA46N7L3"/>
<dbReference type="Pfam" id="PF14461">
    <property type="entry name" value="Prok-E2_B"/>
    <property type="match status" value="1"/>
</dbReference>
<dbReference type="InterPro" id="IPR000594">
    <property type="entry name" value="ThiF_NAD_FAD-bd"/>
</dbReference>
<dbReference type="PANTHER" id="PTHR43267">
    <property type="entry name" value="TRNA THREONYLCARBAMOYLADENOSINE DEHYDRATASE"/>
    <property type="match status" value="1"/>
</dbReference>
<dbReference type="InterPro" id="IPR045886">
    <property type="entry name" value="ThiF/MoeB/HesA"/>
</dbReference>
<dbReference type="RefSeq" id="WP_263515133.1">
    <property type="nucleotide sequence ID" value="NZ_CP099557.1"/>
</dbReference>
<geneLocation type="plasmid" evidence="3 4">
    <name>pCNAC48</name>
</geneLocation>
<dbReference type="GO" id="GO:0016779">
    <property type="term" value="F:nucleotidyltransferase activity"/>
    <property type="evidence" value="ECO:0007669"/>
    <property type="project" value="UniProtKB-KW"/>
</dbReference>
<name>A0AA46N7L3_9BACT</name>
<feature type="domain" description="THIF-type NAD/FAD binding fold" evidence="1">
    <location>
        <begin position="321"/>
        <end position="419"/>
    </location>
</feature>
<feature type="domain" description="Prokaryotic E2 family B" evidence="2">
    <location>
        <begin position="30"/>
        <end position="140"/>
    </location>
</feature>
<dbReference type="GO" id="GO:0008641">
    <property type="term" value="F:ubiquitin-like modifier activating enzyme activity"/>
    <property type="evidence" value="ECO:0007669"/>
    <property type="project" value="InterPro"/>
</dbReference>
<accession>A0AA46N7L3</accession>
<evidence type="ECO:0000313" key="3">
    <source>
        <dbReference type="EMBL" id="UYF44476.1"/>
    </source>
</evidence>
<keyword evidence="3" id="KW-0548">Nucleotidyltransferase</keyword>
<evidence type="ECO:0000259" key="1">
    <source>
        <dbReference type="Pfam" id="PF00899"/>
    </source>
</evidence>
<dbReference type="GO" id="GO:0061504">
    <property type="term" value="P:cyclic threonylcarbamoyladenosine biosynthetic process"/>
    <property type="evidence" value="ECO:0007669"/>
    <property type="project" value="TreeGrafter"/>
</dbReference>
<dbReference type="Proteomes" id="UP001164100">
    <property type="component" value="Plasmid pCNAC48"/>
</dbReference>
<evidence type="ECO:0000259" key="2">
    <source>
        <dbReference type="Pfam" id="PF14461"/>
    </source>
</evidence>
<dbReference type="Gene3D" id="3.40.50.720">
    <property type="entry name" value="NAD(P)-binding Rossmann-like Domain"/>
    <property type="match status" value="1"/>
</dbReference>
<dbReference type="EMBL" id="CP099557">
    <property type="protein sequence ID" value="UYF44476.1"/>
    <property type="molecule type" value="Genomic_DNA"/>
</dbReference>
<organism evidence="3 4">
    <name type="scientific">Aliarcobacter cryaerophilus</name>
    <dbReference type="NCBI Taxonomy" id="28198"/>
    <lineage>
        <taxon>Bacteria</taxon>
        <taxon>Pseudomonadati</taxon>
        <taxon>Campylobacterota</taxon>
        <taxon>Epsilonproteobacteria</taxon>
        <taxon>Campylobacterales</taxon>
        <taxon>Arcobacteraceae</taxon>
        <taxon>Aliarcobacter</taxon>
    </lineage>
</organism>
<dbReference type="Pfam" id="PF00899">
    <property type="entry name" value="ThiF"/>
    <property type="match status" value="1"/>
</dbReference>